<protein>
    <submittedName>
        <fullName evidence="1">Uncharacterized protein</fullName>
    </submittedName>
</protein>
<reference evidence="2" key="1">
    <citation type="submission" date="2016-10" db="EMBL/GenBank/DDBJ databases">
        <authorList>
            <person name="Varghese N."/>
            <person name="Submissions S."/>
        </authorList>
    </citation>
    <scope>NUCLEOTIDE SEQUENCE [LARGE SCALE GENOMIC DNA]</scope>
    <source>
        <strain evidence="2">DSM 9751</strain>
    </source>
</reference>
<dbReference type="RefSeq" id="WP_092320842.1">
    <property type="nucleotide sequence ID" value="NZ_FNTJ01000003.1"/>
</dbReference>
<accession>A0A1H4ZZ09</accession>
<dbReference type="Proteomes" id="UP000198982">
    <property type="component" value="Unassembled WGS sequence"/>
</dbReference>
<gene>
    <name evidence="1" type="ORF">SAMN05216178_6874</name>
</gene>
<dbReference type="EMBL" id="FNTJ01000003">
    <property type="protein sequence ID" value="SED34570.1"/>
    <property type="molecule type" value="Genomic_DNA"/>
</dbReference>
<dbReference type="AlphaFoldDB" id="A0A1H4ZZ09"/>
<evidence type="ECO:0000313" key="2">
    <source>
        <dbReference type="Proteomes" id="UP000198982"/>
    </source>
</evidence>
<keyword evidence="2" id="KW-1185">Reference proteome</keyword>
<organism evidence="1 2">
    <name type="scientific">Pseudomonas saponiphila</name>
    <dbReference type="NCBI Taxonomy" id="556534"/>
    <lineage>
        <taxon>Bacteria</taxon>
        <taxon>Pseudomonadati</taxon>
        <taxon>Pseudomonadota</taxon>
        <taxon>Gammaproteobacteria</taxon>
        <taxon>Pseudomonadales</taxon>
        <taxon>Pseudomonadaceae</taxon>
        <taxon>Pseudomonas</taxon>
    </lineage>
</organism>
<sequence>MFSPSPARPITPQNIQLADPKTRAEVAREWWSHCTPESQAQLLSDENSQVRVEACYSKRQADVSALVARGVITVQDIQQLDRLGRFTVSAYHWELCDEVAQGALLADAHHQVRSTALLSSMKTPNPA</sequence>
<proteinExistence type="predicted"/>
<name>A0A1H4ZZ09_9PSED</name>
<evidence type="ECO:0000313" key="1">
    <source>
        <dbReference type="EMBL" id="SED34570.1"/>
    </source>
</evidence>